<evidence type="ECO:0000313" key="2">
    <source>
        <dbReference type="EMBL" id="EFE67131.2"/>
    </source>
</evidence>
<dbReference type="EMBL" id="DS999641">
    <property type="protein sequence ID" value="EFE67131.2"/>
    <property type="molecule type" value="Genomic_DNA"/>
</dbReference>
<evidence type="ECO:0000256" key="1">
    <source>
        <dbReference type="SAM" id="MobiDB-lite"/>
    </source>
</evidence>
<dbReference type="AlphaFoldDB" id="D5ZXJ8"/>
<protein>
    <submittedName>
        <fullName evidence="2">Predicted protein</fullName>
    </submittedName>
</protein>
<proteinExistence type="predicted"/>
<evidence type="ECO:0000313" key="3">
    <source>
        <dbReference type="Proteomes" id="UP000003824"/>
    </source>
</evidence>
<feature type="region of interest" description="Disordered" evidence="1">
    <location>
        <begin position="31"/>
        <end position="64"/>
    </location>
</feature>
<dbReference type="Proteomes" id="UP000003824">
    <property type="component" value="Unassembled WGS sequence"/>
</dbReference>
<gene>
    <name evidence="2" type="ORF">SSFG_02380</name>
</gene>
<reference evidence="3" key="1">
    <citation type="submission" date="2008-12" db="EMBL/GenBank/DDBJ databases">
        <title>Annotation of Streptomyces ghanaensis ATCC 14672.</title>
        <authorList>
            <consortium name="The Broad Institute Genome Sequencing Platform"/>
            <consortium name="Broad Institute Microbial Sequencing Center"/>
            <person name="Fischbach M."/>
            <person name="Ward D."/>
            <person name="Young S."/>
            <person name="Kodira C.D."/>
            <person name="Zeng Q."/>
            <person name="Koehrsen M."/>
            <person name="Godfrey P."/>
            <person name="Alvarado L."/>
            <person name="Berlin A.M."/>
            <person name="Borenstein D."/>
            <person name="Chen Z."/>
            <person name="Engels R."/>
            <person name="Freedman E."/>
            <person name="Gellesch M."/>
            <person name="Goldberg J."/>
            <person name="Griggs A."/>
            <person name="Gujja S."/>
            <person name="Heiman D.I."/>
            <person name="Hepburn T.A."/>
            <person name="Howarth C."/>
            <person name="Jen D."/>
            <person name="Larson L."/>
            <person name="Lewis B."/>
            <person name="Mehta T."/>
            <person name="Park D."/>
            <person name="Pearson M."/>
            <person name="Roberts A."/>
            <person name="Saif S."/>
            <person name="Shea T.D."/>
            <person name="Shenoy N."/>
            <person name="Sisk P."/>
            <person name="Stolte C."/>
            <person name="Sykes S.N."/>
            <person name="Walk T."/>
            <person name="White J."/>
            <person name="Yandava C."/>
            <person name="Straight P."/>
            <person name="Clardy J."/>
            <person name="Hung D."/>
            <person name="Kolter R."/>
            <person name="Mekalanos J."/>
            <person name="Walker S."/>
            <person name="Walsh C.T."/>
            <person name="Wieland B.L.C."/>
            <person name="Ilzarbe M."/>
            <person name="Galagan J."/>
            <person name="Nusbaum C."/>
            <person name="Birren B."/>
        </authorList>
    </citation>
    <scope>NUCLEOTIDE SEQUENCE [LARGE SCALE GENOMIC DNA]</scope>
    <source>
        <strain evidence="3">ATCC 14672 / DSM 40746 / JCM 4963 / KCTC 9882 / NRRL B-12104 / FH 1290</strain>
    </source>
</reference>
<name>D5ZXJ8_STRV1</name>
<accession>D5ZXJ8</accession>
<sequence>MLTYTYVHITHERSVLLTGFRVTDNAVNFGNEHERPWQRPSEGLPVLSAAARPKGPHTPGELLR</sequence>
<organism evidence="2 3">
    <name type="scientific">Streptomyces viridosporus (strain ATCC 14672 / DSM 40746 / JCM 4963 / KCTC 9882 / NRRL B-12104 / FH 1290)</name>
    <name type="common">Streptomyces ghanaensis</name>
    <dbReference type="NCBI Taxonomy" id="566461"/>
    <lineage>
        <taxon>Bacteria</taxon>
        <taxon>Bacillati</taxon>
        <taxon>Actinomycetota</taxon>
        <taxon>Actinomycetes</taxon>
        <taxon>Kitasatosporales</taxon>
        <taxon>Streptomycetaceae</taxon>
        <taxon>Streptomyces</taxon>
    </lineage>
</organism>